<dbReference type="PRINTS" id="PR00385">
    <property type="entry name" value="P450"/>
</dbReference>
<dbReference type="InterPro" id="IPR017972">
    <property type="entry name" value="Cyt_P450_CS"/>
</dbReference>
<proteinExistence type="inferred from homology"/>
<evidence type="ECO:0000256" key="8">
    <source>
        <dbReference type="ARBA" id="ARBA00023033"/>
    </source>
</evidence>
<evidence type="ECO:0000256" key="6">
    <source>
        <dbReference type="ARBA" id="ARBA00023002"/>
    </source>
</evidence>
<keyword evidence="4 9" id="KW-0349">Heme</keyword>
<dbReference type="EMBL" id="JAPWDS010000005">
    <property type="protein sequence ID" value="KAJ5497539.1"/>
    <property type="molecule type" value="Genomic_DNA"/>
</dbReference>
<comment type="cofactor">
    <cofactor evidence="1 9">
        <name>heme</name>
        <dbReference type="ChEBI" id="CHEBI:30413"/>
    </cofactor>
</comment>
<dbReference type="OrthoDB" id="3934656at2759"/>
<evidence type="ECO:0000256" key="1">
    <source>
        <dbReference type="ARBA" id="ARBA00001971"/>
    </source>
</evidence>
<dbReference type="PANTHER" id="PTHR24305">
    <property type="entry name" value="CYTOCHROME P450"/>
    <property type="match status" value="1"/>
</dbReference>
<comment type="pathway">
    <text evidence="2">Secondary metabolite biosynthesis.</text>
</comment>
<keyword evidence="11" id="KW-0812">Transmembrane</keyword>
<comment type="similarity">
    <text evidence="3 10">Belongs to the cytochrome P450 family.</text>
</comment>
<evidence type="ECO:0000313" key="12">
    <source>
        <dbReference type="EMBL" id="KAJ5497539.1"/>
    </source>
</evidence>
<organism evidence="12 13">
    <name type="scientific">Penicillium fimorum</name>
    <dbReference type="NCBI Taxonomy" id="1882269"/>
    <lineage>
        <taxon>Eukaryota</taxon>
        <taxon>Fungi</taxon>
        <taxon>Dikarya</taxon>
        <taxon>Ascomycota</taxon>
        <taxon>Pezizomycotina</taxon>
        <taxon>Eurotiomycetes</taxon>
        <taxon>Eurotiomycetidae</taxon>
        <taxon>Eurotiales</taxon>
        <taxon>Aspergillaceae</taxon>
        <taxon>Penicillium</taxon>
    </lineage>
</organism>
<dbReference type="GO" id="GO:0005506">
    <property type="term" value="F:iron ion binding"/>
    <property type="evidence" value="ECO:0007669"/>
    <property type="project" value="InterPro"/>
</dbReference>
<dbReference type="GO" id="GO:0043386">
    <property type="term" value="P:mycotoxin biosynthetic process"/>
    <property type="evidence" value="ECO:0007669"/>
    <property type="project" value="UniProtKB-ARBA"/>
</dbReference>
<dbReference type="GO" id="GO:0016705">
    <property type="term" value="F:oxidoreductase activity, acting on paired donors, with incorporation or reduction of molecular oxygen"/>
    <property type="evidence" value="ECO:0007669"/>
    <property type="project" value="InterPro"/>
</dbReference>
<dbReference type="InterPro" id="IPR050121">
    <property type="entry name" value="Cytochrome_P450_monoxygenase"/>
</dbReference>
<dbReference type="CDD" id="cd11060">
    <property type="entry name" value="CYP57A1-like"/>
    <property type="match status" value="1"/>
</dbReference>
<dbReference type="Gene3D" id="1.10.630.10">
    <property type="entry name" value="Cytochrome P450"/>
    <property type="match status" value="1"/>
</dbReference>
<dbReference type="SUPFAM" id="SSF48264">
    <property type="entry name" value="Cytochrome P450"/>
    <property type="match status" value="1"/>
</dbReference>
<evidence type="ECO:0000256" key="10">
    <source>
        <dbReference type="RuleBase" id="RU000461"/>
    </source>
</evidence>
<dbReference type="Proteomes" id="UP001149954">
    <property type="component" value="Unassembled WGS sequence"/>
</dbReference>
<dbReference type="PANTHER" id="PTHR24305:SF175">
    <property type="entry name" value="CYTOCHROME P450 MONOOXYGENASE PKFB"/>
    <property type="match status" value="1"/>
</dbReference>
<keyword evidence="8 10" id="KW-0503">Monooxygenase</keyword>
<keyword evidence="5 9" id="KW-0479">Metal-binding</keyword>
<dbReference type="PROSITE" id="PS00086">
    <property type="entry name" value="CYTOCHROME_P450"/>
    <property type="match status" value="1"/>
</dbReference>
<evidence type="ECO:0000256" key="7">
    <source>
        <dbReference type="ARBA" id="ARBA00023004"/>
    </source>
</evidence>
<feature type="binding site" description="axial binding residue" evidence="9">
    <location>
        <position position="478"/>
    </location>
    <ligand>
        <name>heme</name>
        <dbReference type="ChEBI" id="CHEBI:30413"/>
    </ligand>
    <ligandPart>
        <name>Fe</name>
        <dbReference type="ChEBI" id="CHEBI:18248"/>
    </ligandPart>
</feature>
<dbReference type="GO" id="GO:0020037">
    <property type="term" value="F:heme binding"/>
    <property type="evidence" value="ECO:0007669"/>
    <property type="project" value="InterPro"/>
</dbReference>
<keyword evidence="13" id="KW-1185">Reference proteome</keyword>
<dbReference type="InterPro" id="IPR036396">
    <property type="entry name" value="Cyt_P450_sf"/>
</dbReference>
<dbReference type="Pfam" id="PF00067">
    <property type="entry name" value="p450"/>
    <property type="match status" value="1"/>
</dbReference>
<gene>
    <name evidence="12" type="ORF">N7463_009526</name>
</gene>
<protein>
    <submittedName>
        <fullName evidence="12">Benzoate 4-monooxygenase cytochrome P450</fullName>
    </submittedName>
</protein>
<keyword evidence="11" id="KW-1133">Transmembrane helix</keyword>
<dbReference type="PRINTS" id="PR00465">
    <property type="entry name" value="EP450IV"/>
</dbReference>
<reference evidence="12" key="1">
    <citation type="submission" date="2022-12" db="EMBL/GenBank/DDBJ databases">
        <authorList>
            <person name="Petersen C."/>
        </authorList>
    </citation>
    <scope>NUCLEOTIDE SEQUENCE</scope>
    <source>
        <strain evidence="12">IBT 29495</strain>
    </source>
</reference>
<dbReference type="AlphaFoldDB" id="A0A9W9XSD5"/>
<evidence type="ECO:0000256" key="11">
    <source>
        <dbReference type="SAM" id="Phobius"/>
    </source>
</evidence>
<keyword evidence="7 9" id="KW-0408">Iron</keyword>
<evidence type="ECO:0000256" key="9">
    <source>
        <dbReference type="PIRSR" id="PIRSR602403-1"/>
    </source>
</evidence>
<keyword evidence="6 10" id="KW-0560">Oxidoreductase</keyword>
<comment type="caution">
    <text evidence="12">The sequence shown here is derived from an EMBL/GenBank/DDBJ whole genome shotgun (WGS) entry which is preliminary data.</text>
</comment>
<dbReference type="GO" id="GO:0004497">
    <property type="term" value="F:monooxygenase activity"/>
    <property type="evidence" value="ECO:0007669"/>
    <property type="project" value="UniProtKB-KW"/>
</dbReference>
<sequence length="531" mass="60151">MPSNYRLAAMDIQKSLSVDLVVCLVVGVVAVVLVRSGWTWWRLKHIPGPFPACVTNLHRIGWVHTGRAHLILQDAHRKYGEVVRIGPNMVSFSNPDAIPAVYPMRPGIPKVVDLPMGDFYATLRPYTRSGGALHAVFNTTEEDILKQIKTPIAPLFNISNTVTFEPLVDEVLECIHDRFDQAFCATEQVMDMGQWLQFFAFDVMGTMTFSKRYGFLDQGKDVGGTLGTIIDFMRTSAPVTTNLSLLFLCPDRILRKNIVADILRQAIRPTPSLSILSFVAQAIKEKTQKLETEKYSTILNNHAHTDFLTRFIQLQKDNPKIPPWAPTAWTFSNVIAGSDSVGTIMRTMLFNLLVYPHTLAKLRQELENANPTRPFPRYSEVRDLPYLDACVLEASRVHPPFALPFERVVPKGGLTVLGHYLPEGTVIGGSPYVVNRDRNTFGDDAEFWRPERWLEGDGAHKRHLEASMLTFGAGRRVCLGRHVGILEIKKLLPFLVLTYDMRVIDKEKFQVENSWFFVQKGFYAQIQKRHD</sequence>
<dbReference type="InterPro" id="IPR002403">
    <property type="entry name" value="Cyt_P450_E_grp-IV"/>
</dbReference>
<evidence type="ECO:0000256" key="3">
    <source>
        <dbReference type="ARBA" id="ARBA00010617"/>
    </source>
</evidence>
<reference evidence="12" key="2">
    <citation type="journal article" date="2023" name="IMA Fungus">
        <title>Comparative genomic study of the Penicillium genus elucidates a diverse pangenome and 15 lateral gene transfer events.</title>
        <authorList>
            <person name="Petersen C."/>
            <person name="Sorensen T."/>
            <person name="Nielsen M.R."/>
            <person name="Sondergaard T.E."/>
            <person name="Sorensen J.L."/>
            <person name="Fitzpatrick D.A."/>
            <person name="Frisvad J.C."/>
            <person name="Nielsen K.L."/>
        </authorList>
    </citation>
    <scope>NUCLEOTIDE SEQUENCE</scope>
    <source>
        <strain evidence="12">IBT 29495</strain>
    </source>
</reference>
<evidence type="ECO:0000256" key="5">
    <source>
        <dbReference type="ARBA" id="ARBA00022723"/>
    </source>
</evidence>
<keyword evidence="11" id="KW-0472">Membrane</keyword>
<evidence type="ECO:0000313" key="13">
    <source>
        <dbReference type="Proteomes" id="UP001149954"/>
    </source>
</evidence>
<evidence type="ECO:0000256" key="2">
    <source>
        <dbReference type="ARBA" id="ARBA00005179"/>
    </source>
</evidence>
<evidence type="ECO:0000256" key="4">
    <source>
        <dbReference type="ARBA" id="ARBA00022617"/>
    </source>
</evidence>
<name>A0A9W9XSD5_9EURO</name>
<accession>A0A9W9XSD5</accession>
<feature type="transmembrane region" description="Helical" evidence="11">
    <location>
        <begin position="20"/>
        <end position="41"/>
    </location>
</feature>
<dbReference type="InterPro" id="IPR001128">
    <property type="entry name" value="Cyt_P450"/>
</dbReference>